<dbReference type="KEGG" id="bha:BH1567"/>
<dbReference type="Proteomes" id="UP000001258">
    <property type="component" value="Chromosome"/>
</dbReference>
<gene>
    <name evidence="1" type="ordered locus">BH1567</name>
</gene>
<dbReference type="HOGENOM" id="CLU_151135_0_0_9"/>
<organism evidence="1 2">
    <name type="scientific">Halalkalibacterium halodurans (strain ATCC BAA-125 / DSM 18197 / FERM 7344 / JCM 9153 / C-125)</name>
    <name type="common">Bacillus halodurans</name>
    <dbReference type="NCBI Taxonomy" id="272558"/>
    <lineage>
        <taxon>Bacteria</taxon>
        <taxon>Bacillati</taxon>
        <taxon>Bacillota</taxon>
        <taxon>Bacilli</taxon>
        <taxon>Bacillales</taxon>
        <taxon>Bacillaceae</taxon>
        <taxon>Halalkalibacterium (ex Joshi et al. 2022)</taxon>
    </lineage>
</organism>
<sequence length="139" mass="15902">MILTCLCVIITGLVACGQRDQVRPMMVGHDAVADQTNADQAKQVIASMEEVVDVKGVSLEDKIYVAPQVRHRSRFNLEGIRKEGFERIKKRHPDATVYFSTDKKIYMELEKLEQQLQKRTISKGRLKKRLGELEELMKG</sequence>
<dbReference type="InterPro" id="IPR019076">
    <property type="entry name" value="Spore_lipoprot_YhcN/YlaJ-like"/>
</dbReference>
<dbReference type="eggNOG" id="ENOG5032T3F">
    <property type="taxonomic scope" value="Bacteria"/>
</dbReference>
<accession>Q9KCK4</accession>
<protein>
    <submittedName>
        <fullName evidence="1">BH1567 protein</fullName>
    </submittedName>
</protein>
<name>Q9KCK4_HALH5</name>
<dbReference type="EMBL" id="BA000004">
    <property type="protein sequence ID" value="BAB05286.1"/>
    <property type="molecule type" value="Genomic_DNA"/>
</dbReference>
<reference evidence="1 2" key="1">
    <citation type="journal article" date="2000" name="Nucleic Acids Res.">
        <title>Complete genome sequence of the alkaliphilic bacterium Bacillus halodurans and genomic sequence comparison with Bacillus subtilis.</title>
        <authorList>
            <person name="Takami H."/>
            <person name="Nakasone K."/>
            <person name="Takaki Y."/>
            <person name="Maeno G."/>
            <person name="Sasaki R."/>
            <person name="Masui N."/>
            <person name="Fuji F."/>
            <person name="Hirama C."/>
            <person name="Nakamura Y."/>
            <person name="Ogasawara N."/>
            <person name="Kuhara S."/>
            <person name="Horikoshi K."/>
        </authorList>
    </citation>
    <scope>NUCLEOTIDE SEQUENCE [LARGE SCALE GENOMIC DNA]</scope>
    <source>
        <strain evidence="2">ATCC BAA-125 / DSM 18197 / FERM 7344 / JCM 9153 / C-125</strain>
    </source>
</reference>
<dbReference type="PIR" id="G83845">
    <property type="entry name" value="G83845"/>
</dbReference>
<dbReference type="STRING" id="272558.gene:10727465"/>
<evidence type="ECO:0000313" key="2">
    <source>
        <dbReference type="Proteomes" id="UP000001258"/>
    </source>
</evidence>
<keyword evidence="2" id="KW-1185">Reference proteome</keyword>
<evidence type="ECO:0000313" key="1">
    <source>
        <dbReference type="EMBL" id="BAB05286.1"/>
    </source>
</evidence>
<dbReference type="AlphaFoldDB" id="Q9KCK4"/>
<dbReference type="Pfam" id="PF09580">
    <property type="entry name" value="Spore_YhcN_YlaJ"/>
    <property type="match status" value="1"/>
</dbReference>
<proteinExistence type="predicted"/>